<dbReference type="Proteomes" id="UP000472372">
    <property type="component" value="Chromosome 2"/>
</dbReference>
<dbReference type="GO" id="GO:0005655">
    <property type="term" value="C:nucleolar ribonuclease P complex"/>
    <property type="evidence" value="ECO:0007669"/>
    <property type="project" value="TreeGrafter"/>
</dbReference>
<evidence type="ECO:0000313" key="2">
    <source>
        <dbReference type="EMBL" id="CAE7010714.1"/>
    </source>
</evidence>
<gene>
    <name evidence="2" type="ORF">PTTW11_02061</name>
</gene>
<protein>
    <submittedName>
        <fullName evidence="2">RNAse P Rpr2-Rpp21-SNM1 subunit domain-containing protein</fullName>
    </submittedName>
</protein>
<feature type="region of interest" description="Disordered" evidence="1">
    <location>
        <begin position="132"/>
        <end position="189"/>
    </location>
</feature>
<organism evidence="2 3">
    <name type="scientific">Pyrenophora teres f. teres</name>
    <dbReference type="NCBI Taxonomy" id="97479"/>
    <lineage>
        <taxon>Eukaryota</taxon>
        <taxon>Fungi</taxon>
        <taxon>Dikarya</taxon>
        <taxon>Ascomycota</taxon>
        <taxon>Pezizomycotina</taxon>
        <taxon>Dothideomycetes</taxon>
        <taxon>Pleosporomycetidae</taxon>
        <taxon>Pleosporales</taxon>
        <taxon>Pleosporineae</taxon>
        <taxon>Pleosporaceae</taxon>
        <taxon>Pyrenophora</taxon>
    </lineage>
</organism>
<evidence type="ECO:0000313" key="3">
    <source>
        <dbReference type="Proteomes" id="UP000472372"/>
    </source>
</evidence>
<dbReference type="EMBL" id="HG992978">
    <property type="protein sequence ID" value="CAE7010714.1"/>
    <property type="molecule type" value="Genomic_DNA"/>
</dbReference>
<dbReference type="GO" id="GO:0008033">
    <property type="term" value="P:tRNA processing"/>
    <property type="evidence" value="ECO:0007669"/>
    <property type="project" value="TreeGrafter"/>
</dbReference>
<dbReference type="InterPro" id="IPR007175">
    <property type="entry name" value="Rpr2/Snm1/Rpp21"/>
</dbReference>
<reference evidence="2" key="1">
    <citation type="submission" date="2021-02" db="EMBL/GenBank/DDBJ databases">
        <authorList>
            <person name="Syme A R."/>
            <person name="Syme A R."/>
            <person name="Moolhuijzen P."/>
        </authorList>
    </citation>
    <scope>NUCLEOTIDE SEQUENCE</scope>
    <source>
        <strain evidence="2">W1-1</strain>
    </source>
</reference>
<proteinExistence type="predicted"/>
<evidence type="ECO:0000256" key="1">
    <source>
        <dbReference type="SAM" id="MobiDB-lite"/>
    </source>
</evidence>
<feature type="compositionally biased region" description="Polar residues" evidence="1">
    <location>
        <begin position="164"/>
        <end position="179"/>
    </location>
</feature>
<accession>A0A6S6VJD2</accession>
<name>A0A6S6VJD2_9PLEO</name>
<dbReference type="PANTHER" id="PTHR14742:SF3">
    <property type="entry name" value="RIBONUCLEASE MRP PROTEIN SUBUNIT SNM1"/>
    <property type="match status" value="1"/>
</dbReference>
<dbReference type="Gene3D" id="6.20.50.20">
    <property type="match status" value="1"/>
</dbReference>
<dbReference type="Pfam" id="PF04032">
    <property type="entry name" value="Rpr2"/>
    <property type="match status" value="1"/>
</dbReference>
<dbReference type="PANTHER" id="PTHR14742">
    <property type="entry name" value="RIBONUCLEASE P SUBUNIT P21"/>
    <property type="match status" value="1"/>
</dbReference>
<dbReference type="AlphaFoldDB" id="A0A6S6VJD2"/>
<sequence length="213" mass="23852">MYMQEALQDLHRGHTGPSTMAVADPIELKAKFLQEAAHLLAVSSPTTAASLGQARNRLVEDAELQIASKESDAFRRGVCGACGNIMIPGWSCKVSKEPHTKYQEKKDKVKTNQLLKPNKRIRYTCLRCHRETHQDIQQRPRRQNRKSATLLDTELATRTRKSTNDVSDTAPKTLNATSKQRQKARRGGLQAMLEKKKTEASGMGGLDFMDFAM</sequence>